<feature type="domain" description="Glycosyl hydrolase family 92 N-terminal" evidence="6">
    <location>
        <begin position="26"/>
        <end position="244"/>
    </location>
</feature>
<accession>A0A841JCQ0</accession>
<dbReference type="SUPFAM" id="SSF48208">
    <property type="entry name" value="Six-hairpin glycosidases"/>
    <property type="match status" value="1"/>
</dbReference>
<evidence type="ECO:0000259" key="6">
    <source>
        <dbReference type="Pfam" id="PF17678"/>
    </source>
</evidence>
<name>A0A841JCQ0_9SPHI</name>
<evidence type="ECO:0000256" key="3">
    <source>
        <dbReference type="ARBA" id="ARBA00022837"/>
    </source>
</evidence>
<comment type="cofactor">
    <cofactor evidence="1">
        <name>Ca(2+)</name>
        <dbReference type="ChEBI" id="CHEBI:29108"/>
    </cofactor>
</comment>
<dbReference type="Gene3D" id="2.70.98.10">
    <property type="match status" value="1"/>
</dbReference>
<evidence type="ECO:0000313" key="8">
    <source>
        <dbReference type="Proteomes" id="UP000548326"/>
    </source>
</evidence>
<dbReference type="Gene3D" id="3.30.2080.10">
    <property type="entry name" value="GH92 mannosidase domain"/>
    <property type="match status" value="1"/>
</dbReference>
<keyword evidence="4" id="KW-0732">Signal</keyword>
<evidence type="ECO:0000256" key="4">
    <source>
        <dbReference type="SAM" id="SignalP"/>
    </source>
</evidence>
<evidence type="ECO:0000313" key="7">
    <source>
        <dbReference type="EMBL" id="MBB6127366.1"/>
    </source>
</evidence>
<dbReference type="GO" id="GO:0030246">
    <property type="term" value="F:carbohydrate binding"/>
    <property type="evidence" value="ECO:0007669"/>
    <property type="project" value="InterPro"/>
</dbReference>
<dbReference type="GO" id="GO:0005829">
    <property type="term" value="C:cytosol"/>
    <property type="evidence" value="ECO:0007669"/>
    <property type="project" value="TreeGrafter"/>
</dbReference>
<feature type="chain" id="PRO_5032452821" evidence="4">
    <location>
        <begin position="21"/>
        <end position="722"/>
    </location>
</feature>
<dbReference type="NCBIfam" id="TIGR01180">
    <property type="entry name" value="aman2_put"/>
    <property type="match status" value="1"/>
</dbReference>
<evidence type="ECO:0000256" key="2">
    <source>
        <dbReference type="ARBA" id="ARBA00011245"/>
    </source>
</evidence>
<gene>
    <name evidence="7" type="ORF">HDF22_001472</name>
</gene>
<dbReference type="InterPro" id="IPR005887">
    <property type="entry name" value="GH92_a_mannosidase_put"/>
</dbReference>
<dbReference type="GO" id="GO:0006516">
    <property type="term" value="P:glycoprotein catabolic process"/>
    <property type="evidence" value="ECO:0007669"/>
    <property type="project" value="TreeGrafter"/>
</dbReference>
<protein>
    <submittedName>
        <fullName evidence="7">Putative alpha-1,2-mannosidase</fullName>
    </submittedName>
</protein>
<dbReference type="Pfam" id="PF07971">
    <property type="entry name" value="Glyco_hydro_92"/>
    <property type="match status" value="1"/>
</dbReference>
<dbReference type="GO" id="GO:0005975">
    <property type="term" value="P:carbohydrate metabolic process"/>
    <property type="evidence" value="ECO:0007669"/>
    <property type="project" value="InterPro"/>
</dbReference>
<evidence type="ECO:0000259" key="5">
    <source>
        <dbReference type="Pfam" id="PF07971"/>
    </source>
</evidence>
<dbReference type="Gene3D" id="1.20.1610.10">
    <property type="entry name" value="alpha-1,2-mannosidases domains"/>
    <property type="match status" value="1"/>
</dbReference>
<dbReference type="InterPro" id="IPR050883">
    <property type="entry name" value="PNGase"/>
</dbReference>
<organism evidence="7 8">
    <name type="scientific">Mucilaginibacter lappiensis</name>
    <dbReference type="NCBI Taxonomy" id="354630"/>
    <lineage>
        <taxon>Bacteria</taxon>
        <taxon>Pseudomonadati</taxon>
        <taxon>Bacteroidota</taxon>
        <taxon>Sphingobacteriia</taxon>
        <taxon>Sphingobacteriales</taxon>
        <taxon>Sphingobacteriaceae</taxon>
        <taxon>Mucilaginibacter</taxon>
    </lineage>
</organism>
<comment type="caution">
    <text evidence="7">The sequence shown here is derived from an EMBL/GenBank/DDBJ whole genome shotgun (WGS) entry which is preliminary data.</text>
</comment>
<dbReference type="AlphaFoldDB" id="A0A841JCQ0"/>
<sequence>MRKYLLIGMLCLCGCFGAYAQGYSQYVDPFIGTSATGHTFPGATVPFGMVQLSPETGNFGWNYCSGYRYEDTVITGFAHTHLSGTGGVDLGDVLFFPFQGKDPQLFVSRFSHRKEKATPGYYEVILDNHDIKVQLTASAHTGLHRYTFNKAGQSHLLIDMQSGLVENAEELKEHVSEGSITVDSKASVSGYAFSSQWVEKKVYFTARFSKAFTGSHFIDEDHRRLIVDFDTQPGETIEAKVAISGVSIDGARKNLAAETANKTFDQVKAEAAKVWENYFNRMKAEGTTTQKTAFYTSIYHALIQPNNIADVDGQYRGADGEVHQSADKVYYSTLSLWDTYRAAQPFYTLMCPDKDGQIIETMLQHFNTAKLLPIWTLWGKESYAMIGNHAVPAIVDAALKGIKGFNREQAFAAIKASLTNNKSPKYNWDTYMRYGYLPSDSVKREAVSRTLEAANDDWCAAQLAKSLHKTADYNYFSKRAHFYNNLFDKSTNLMRGRLANGEWVRPFANLDSGQLAIGGDYTEGNAWQYVWSVQQDIPGLIKLMGGRKPFIAKLDSLFSMSSKVFGKGSTLDVTGLIGQYAHGNEPNHHVAYLYTLAGQPYKTQRLVRQITDQFYQNKPDGLSGNDDCGQMSAWYIFTAMGFYPVNPVDGRYVFGAPQLSRVSMALANGKSFVIEAKGLSEANKYVQSISLNGRSYLKNYISHTDILKGGRLVFVMGDKPRV</sequence>
<reference evidence="7 8" key="1">
    <citation type="submission" date="2020-08" db="EMBL/GenBank/DDBJ databases">
        <title>Genomic Encyclopedia of Type Strains, Phase IV (KMG-V): Genome sequencing to study the core and pangenomes of soil and plant-associated prokaryotes.</title>
        <authorList>
            <person name="Whitman W."/>
        </authorList>
    </citation>
    <scope>NUCLEOTIDE SEQUENCE [LARGE SCALE GENOMIC DNA]</scope>
    <source>
        <strain evidence="7 8">MP601</strain>
    </source>
</reference>
<dbReference type="EMBL" id="JACHCA010000003">
    <property type="protein sequence ID" value="MBB6127366.1"/>
    <property type="molecule type" value="Genomic_DNA"/>
</dbReference>
<dbReference type="Proteomes" id="UP000548326">
    <property type="component" value="Unassembled WGS sequence"/>
</dbReference>
<dbReference type="InterPro" id="IPR008928">
    <property type="entry name" value="6-hairpin_glycosidase_sf"/>
</dbReference>
<dbReference type="Pfam" id="PF17678">
    <property type="entry name" value="Glyco_hydro_92N"/>
    <property type="match status" value="1"/>
</dbReference>
<comment type="subunit">
    <text evidence="2">Monomer.</text>
</comment>
<proteinExistence type="predicted"/>
<keyword evidence="3" id="KW-0106">Calcium</keyword>
<feature type="signal peptide" evidence="4">
    <location>
        <begin position="1"/>
        <end position="20"/>
    </location>
</feature>
<feature type="domain" description="Glycosyl hydrolase family 92" evidence="5">
    <location>
        <begin position="250"/>
        <end position="718"/>
    </location>
</feature>
<dbReference type="FunFam" id="3.30.2080.10:FF:000001">
    <property type="entry name" value="Alpha-1,2-mannosidase subfamily"/>
    <property type="match status" value="1"/>
</dbReference>
<dbReference type="InterPro" id="IPR012939">
    <property type="entry name" value="Glyco_hydro_92"/>
</dbReference>
<dbReference type="InterPro" id="IPR041371">
    <property type="entry name" value="GH92_N"/>
</dbReference>
<dbReference type="Gene3D" id="1.20.1050.60">
    <property type="entry name" value="alpha-1,2-mannosidase"/>
    <property type="match status" value="1"/>
</dbReference>
<evidence type="ECO:0000256" key="1">
    <source>
        <dbReference type="ARBA" id="ARBA00001913"/>
    </source>
</evidence>
<dbReference type="PANTHER" id="PTHR12143:SF39">
    <property type="entry name" value="SECRETED PROTEIN"/>
    <property type="match status" value="1"/>
</dbReference>
<dbReference type="InterPro" id="IPR014718">
    <property type="entry name" value="GH-type_carb-bd"/>
</dbReference>
<dbReference type="PANTHER" id="PTHR12143">
    <property type="entry name" value="PEPTIDE N-GLYCANASE PNGASE -RELATED"/>
    <property type="match status" value="1"/>
</dbReference>
<dbReference type="GO" id="GO:0000224">
    <property type="term" value="F:peptide-N4-(N-acetyl-beta-glucosaminyl)asparagine amidase activity"/>
    <property type="evidence" value="ECO:0007669"/>
    <property type="project" value="TreeGrafter"/>
</dbReference>
<dbReference type="RefSeq" id="WP_183586594.1">
    <property type="nucleotide sequence ID" value="NZ_JACHCA010000003.1"/>
</dbReference>